<protein>
    <submittedName>
        <fullName evidence="2">HDIG domain-containing protein</fullName>
    </submittedName>
</protein>
<comment type="caution">
    <text evidence="2">The sequence shown here is derived from an EMBL/GenBank/DDBJ whole genome shotgun (WGS) entry which is preliminary data.</text>
</comment>
<dbReference type="InterPro" id="IPR006675">
    <property type="entry name" value="HDIG_dom"/>
</dbReference>
<dbReference type="EMBL" id="DSUT01000043">
    <property type="protein sequence ID" value="HGK27816.1"/>
    <property type="molecule type" value="Genomic_DNA"/>
</dbReference>
<name>A0A7C4GCI0_UNCW3</name>
<gene>
    <name evidence="2" type="ORF">ENS41_02545</name>
</gene>
<sequence>MDRAAALNLVQSTVKNQNLLKHMLALEACMRFLARRLEQDEEKWGLAGLVHDLDYEQTKDDPTSHGMVGAALLSNHGVAPDVVQAVRAHSGNVPAESLLDKAIVAADPLTGLIVAAALMHPTKKLAALDTDFILRRFKEKRFAAGANRDQIAGCTGLGLSLEEFLGICLEAMKSVAPDLGL</sequence>
<evidence type="ECO:0000313" key="2">
    <source>
        <dbReference type="EMBL" id="HGK27816.1"/>
    </source>
</evidence>
<reference evidence="2" key="1">
    <citation type="journal article" date="2020" name="mSystems">
        <title>Genome- and Community-Level Interaction Insights into Carbon Utilization and Element Cycling Functions of Hydrothermarchaeota in Hydrothermal Sediment.</title>
        <authorList>
            <person name="Zhou Z."/>
            <person name="Liu Y."/>
            <person name="Xu W."/>
            <person name="Pan J."/>
            <person name="Luo Z.H."/>
            <person name="Li M."/>
        </authorList>
    </citation>
    <scope>NUCLEOTIDE SEQUENCE [LARGE SCALE GENOMIC DNA]</scope>
    <source>
        <strain evidence="2">SpSt-488</strain>
    </source>
</reference>
<dbReference type="InterPro" id="IPR006674">
    <property type="entry name" value="HD_domain"/>
</dbReference>
<organism evidence="2">
    <name type="scientific">candidate division WOR-3 bacterium</name>
    <dbReference type="NCBI Taxonomy" id="2052148"/>
    <lineage>
        <taxon>Bacteria</taxon>
        <taxon>Bacteria division WOR-3</taxon>
    </lineage>
</organism>
<dbReference type="Gene3D" id="1.10.3210.10">
    <property type="entry name" value="Hypothetical protein af1432"/>
    <property type="match status" value="1"/>
</dbReference>
<dbReference type="SUPFAM" id="SSF109604">
    <property type="entry name" value="HD-domain/PDEase-like"/>
    <property type="match status" value="1"/>
</dbReference>
<dbReference type="PANTHER" id="PTHR38659:SF1">
    <property type="entry name" value="METAL DEPENDENT PHOSPHOHYDROLASE"/>
    <property type="match status" value="1"/>
</dbReference>
<dbReference type="NCBIfam" id="TIGR00277">
    <property type="entry name" value="HDIG"/>
    <property type="match status" value="1"/>
</dbReference>
<dbReference type="PANTHER" id="PTHR38659">
    <property type="entry name" value="METAL-DEPENDENT PHOSPHOHYDROLASE"/>
    <property type="match status" value="1"/>
</dbReference>
<dbReference type="AlphaFoldDB" id="A0A7C4GCI0"/>
<accession>A0A7C4GCI0</accession>
<evidence type="ECO:0000259" key="1">
    <source>
        <dbReference type="Pfam" id="PF01966"/>
    </source>
</evidence>
<feature type="domain" description="HD" evidence="1">
    <location>
        <begin position="20"/>
        <end position="108"/>
    </location>
</feature>
<proteinExistence type="predicted"/>
<dbReference type="Pfam" id="PF01966">
    <property type="entry name" value="HD"/>
    <property type="match status" value="1"/>
</dbReference>